<dbReference type="NCBIfam" id="TIGR02532">
    <property type="entry name" value="IV_pilin_GFxxxE"/>
    <property type="match status" value="1"/>
</dbReference>
<evidence type="ECO:0000256" key="1">
    <source>
        <dbReference type="ARBA" id="ARBA00004377"/>
    </source>
</evidence>
<evidence type="ECO:0000256" key="8">
    <source>
        <dbReference type="ARBA" id="ARBA00023136"/>
    </source>
</evidence>
<dbReference type="Pfam" id="PF07963">
    <property type="entry name" value="N_methyl"/>
    <property type="match status" value="1"/>
</dbReference>
<keyword evidence="4" id="KW-0488">Methylation</keyword>
<dbReference type="GO" id="GO:0005886">
    <property type="term" value="C:plasma membrane"/>
    <property type="evidence" value="ECO:0007669"/>
    <property type="project" value="UniProtKB-SubCell"/>
</dbReference>
<dbReference type="InterPro" id="IPR022346">
    <property type="entry name" value="T2SS_GspH"/>
</dbReference>
<dbReference type="InterPro" id="IPR012902">
    <property type="entry name" value="N_methyl_site"/>
</dbReference>
<name>A0A1G7E264_9BACT</name>
<evidence type="ECO:0000256" key="9">
    <source>
        <dbReference type="ARBA" id="ARBA00025772"/>
    </source>
</evidence>
<dbReference type="GO" id="GO:0015627">
    <property type="term" value="C:type II protein secretion system complex"/>
    <property type="evidence" value="ECO:0007669"/>
    <property type="project" value="InterPro"/>
</dbReference>
<evidence type="ECO:0000256" key="10">
    <source>
        <dbReference type="ARBA" id="ARBA00030775"/>
    </source>
</evidence>
<evidence type="ECO:0000259" key="12">
    <source>
        <dbReference type="Pfam" id="PF12019"/>
    </source>
</evidence>
<gene>
    <name evidence="13" type="ORF">SAMN05661003_11721</name>
</gene>
<organism evidence="13 14">
    <name type="scientific">Desulfuromonas thiophila</name>
    <dbReference type="NCBI Taxonomy" id="57664"/>
    <lineage>
        <taxon>Bacteria</taxon>
        <taxon>Pseudomonadati</taxon>
        <taxon>Thermodesulfobacteriota</taxon>
        <taxon>Desulfuromonadia</taxon>
        <taxon>Desulfuromonadales</taxon>
        <taxon>Desulfuromonadaceae</taxon>
        <taxon>Desulfuromonas</taxon>
    </lineage>
</organism>
<dbReference type="AlphaFoldDB" id="A0A1G7E264"/>
<keyword evidence="5" id="KW-0997">Cell inner membrane</keyword>
<evidence type="ECO:0000256" key="7">
    <source>
        <dbReference type="ARBA" id="ARBA00022989"/>
    </source>
</evidence>
<dbReference type="RefSeq" id="WP_092080039.1">
    <property type="nucleotide sequence ID" value="NZ_FNAQ01000017.1"/>
</dbReference>
<dbReference type="SUPFAM" id="SSF54523">
    <property type="entry name" value="Pili subunits"/>
    <property type="match status" value="1"/>
</dbReference>
<keyword evidence="14" id="KW-1185">Reference proteome</keyword>
<dbReference type="EMBL" id="FNAQ01000017">
    <property type="protein sequence ID" value="SDE57774.1"/>
    <property type="molecule type" value="Genomic_DNA"/>
</dbReference>
<evidence type="ECO:0000256" key="5">
    <source>
        <dbReference type="ARBA" id="ARBA00022519"/>
    </source>
</evidence>
<evidence type="ECO:0000256" key="6">
    <source>
        <dbReference type="ARBA" id="ARBA00022692"/>
    </source>
</evidence>
<sequence>MKQRNRQAGFTLMELIIVIVIIAIGAALTTPMLASYNRSANLRADAQKLLSLLQEAKMLAIKQQQNVRIFFDTTATPQKVDLFSGQGPNGTWDNGGDDILATSYNLAQGNSFGHGNATAAIGASFDADNVTFAGNSVTFNTRGLTGNSGYAYVQNTDGTTYAIGALTTGFLMLRRWTGSTWE</sequence>
<protein>
    <recommendedName>
        <fullName evidence="2">Type II secretion system protein H</fullName>
    </recommendedName>
    <alternativeName>
        <fullName evidence="10">General secretion pathway protein H</fullName>
    </alternativeName>
</protein>
<dbReference type="STRING" id="57664.SAMN05661003_11721"/>
<reference evidence="14" key="1">
    <citation type="submission" date="2016-10" db="EMBL/GenBank/DDBJ databases">
        <authorList>
            <person name="Varghese N."/>
            <person name="Submissions S."/>
        </authorList>
    </citation>
    <scope>NUCLEOTIDE SEQUENCE [LARGE SCALE GENOMIC DNA]</scope>
    <source>
        <strain evidence="14">DSM 8987</strain>
    </source>
</reference>
<proteinExistence type="inferred from homology"/>
<keyword evidence="3" id="KW-1003">Cell membrane</keyword>
<evidence type="ECO:0000256" key="3">
    <source>
        <dbReference type="ARBA" id="ARBA00022475"/>
    </source>
</evidence>
<dbReference type="InterPro" id="IPR045584">
    <property type="entry name" value="Pilin-like"/>
</dbReference>
<keyword evidence="7 11" id="KW-1133">Transmembrane helix</keyword>
<feature type="transmembrane region" description="Helical" evidence="11">
    <location>
        <begin position="12"/>
        <end position="34"/>
    </location>
</feature>
<keyword evidence="6 11" id="KW-0812">Transmembrane</keyword>
<keyword evidence="8 11" id="KW-0472">Membrane</keyword>
<evidence type="ECO:0000256" key="4">
    <source>
        <dbReference type="ARBA" id="ARBA00022481"/>
    </source>
</evidence>
<evidence type="ECO:0000313" key="13">
    <source>
        <dbReference type="EMBL" id="SDE57774.1"/>
    </source>
</evidence>
<evidence type="ECO:0000313" key="14">
    <source>
        <dbReference type="Proteomes" id="UP000243205"/>
    </source>
</evidence>
<dbReference type="GO" id="GO:0015628">
    <property type="term" value="P:protein secretion by the type II secretion system"/>
    <property type="evidence" value="ECO:0007669"/>
    <property type="project" value="InterPro"/>
</dbReference>
<accession>A0A1G7E264</accession>
<feature type="domain" description="General secretion pathway GspH" evidence="12">
    <location>
        <begin position="46"/>
        <end position="155"/>
    </location>
</feature>
<dbReference type="Proteomes" id="UP000243205">
    <property type="component" value="Unassembled WGS sequence"/>
</dbReference>
<evidence type="ECO:0000256" key="2">
    <source>
        <dbReference type="ARBA" id="ARBA00021549"/>
    </source>
</evidence>
<dbReference type="Pfam" id="PF12019">
    <property type="entry name" value="GspH"/>
    <property type="match status" value="1"/>
</dbReference>
<dbReference type="OrthoDB" id="5431897at2"/>
<comment type="similarity">
    <text evidence="9">Belongs to the GSP H family.</text>
</comment>
<evidence type="ECO:0000256" key="11">
    <source>
        <dbReference type="SAM" id="Phobius"/>
    </source>
</evidence>
<dbReference type="Gene3D" id="3.30.700.10">
    <property type="entry name" value="Glycoprotein, Type 4 Pilin"/>
    <property type="match status" value="1"/>
</dbReference>
<comment type="subcellular location">
    <subcellularLocation>
        <location evidence="1">Cell inner membrane</location>
        <topology evidence="1">Single-pass membrane protein</topology>
    </subcellularLocation>
</comment>